<comment type="subcellular location">
    <subcellularLocation>
        <location evidence="1">Membrane</location>
        <topology evidence="1">Multi-pass membrane protein</topology>
    </subcellularLocation>
</comment>
<dbReference type="Proteomes" id="UP000621856">
    <property type="component" value="Unassembled WGS sequence"/>
</dbReference>
<dbReference type="EMBL" id="BMGZ01000002">
    <property type="protein sequence ID" value="GGH97168.1"/>
    <property type="molecule type" value="Genomic_DNA"/>
</dbReference>
<sequence length="214" mass="23275">MNTTPEEQAMGRAGQPEAGIEEKPVKTRPWARYVAKQIDLLLLYFVPVLIVGFLVGLTGLFVEPLGYWLDDVLYSDYSYFFDLALGVITILTIYPLVEAAIISGIGSTPGKSLMGISLRTTDGSKLGFGQALRRTYGALILGLGMGLPILTLVAHVLSYNRLKENGITRWDAGTQTRYLSRAVNPFRWIVGIAIAVLVVLANVVLAIAARLGSF</sequence>
<dbReference type="Pfam" id="PF06271">
    <property type="entry name" value="RDD"/>
    <property type="match status" value="1"/>
</dbReference>
<dbReference type="AlphaFoldDB" id="A0A8J3A3K1"/>
<accession>A0A8J3A3K1</accession>
<feature type="transmembrane region" description="Helical" evidence="5">
    <location>
        <begin position="77"/>
        <end position="97"/>
    </location>
</feature>
<keyword evidence="10" id="KW-1185">Reference proteome</keyword>
<evidence type="ECO:0000256" key="3">
    <source>
        <dbReference type="ARBA" id="ARBA00022989"/>
    </source>
</evidence>
<proteinExistence type="predicted"/>
<dbReference type="Proteomes" id="UP000818603">
    <property type="component" value="Unassembled WGS sequence"/>
</dbReference>
<protein>
    <submittedName>
        <fullName evidence="8">RDD family protein</fullName>
    </submittedName>
</protein>
<feature type="transmembrane region" description="Helical" evidence="5">
    <location>
        <begin position="188"/>
        <end position="209"/>
    </location>
</feature>
<feature type="transmembrane region" description="Helical" evidence="5">
    <location>
        <begin position="41"/>
        <end position="62"/>
    </location>
</feature>
<evidence type="ECO:0000256" key="2">
    <source>
        <dbReference type="ARBA" id="ARBA00022692"/>
    </source>
</evidence>
<gene>
    <name evidence="8" type="ORF">FF098_008805</name>
    <name evidence="7" type="ORF">GCM10011355_17730</name>
</gene>
<comment type="caution">
    <text evidence="7">The sequence shown here is derived from an EMBL/GenBank/DDBJ whole genome shotgun (WGS) entry which is preliminary data.</text>
</comment>
<keyword evidence="2 5" id="KW-0812">Transmembrane</keyword>
<feature type="domain" description="RDD" evidence="6">
    <location>
        <begin position="29"/>
        <end position="153"/>
    </location>
</feature>
<evidence type="ECO:0000313" key="9">
    <source>
        <dbReference type="Proteomes" id="UP000621856"/>
    </source>
</evidence>
<evidence type="ECO:0000259" key="6">
    <source>
        <dbReference type="Pfam" id="PF06271"/>
    </source>
</evidence>
<organism evidence="7 9">
    <name type="scientific">Aquisalinus luteolus</name>
    <dbReference type="NCBI Taxonomy" id="1566827"/>
    <lineage>
        <taxon>Bacteria</taxon>
        <taxon>Pseudomonadati</taxon>
        <taxon>Pseudomonadota</taxon>
        <taxon>Alphaproteobacteria</taxon>
        <taxon>Parvularculales</taxon>
        <taxon>Parvularculaceae</taxon>
        <taxon>Aquisalinus</taxon>
    </lineage>
</organism>
<evidence type="ECO:0000313" key="8">
    <source>
        <dbReference type="EMBL" id="NHK28001.1"/>
    </source>
</evidence>
<evidence type="ECO:0000313" key="10">
    <source>
        <dbReference type="Proteomes" id="UP000818603"/>
    </source>
</evidence>
<reference evidence="7" key="1">
    <citation type="journal article" date="2014" name="Int. J. Syst. Evol. Microbiol.">
        <title>Complete genome sequence of Corynebacterium casei LMG S-19264T (=DSM 44701T), isolated from a smear-ripened cheese.</title>
        <authorList>
            <consortium name="US DOE Joint Genome Institute (JGI-PGF)"/>
            <person name="Walter F."/>
            <person name="Albersmeier A."/>
            <person name="Kalinowski J."/>
            <person name="Ruckert C."/>
        </authorList>
    </citation>
    <scope>NUCLEOTIDE SEQUENCE</scope>
    <source>
        <strain evidence="7">CGMCC 1.14984</strain>
    </source>
</reference>
<reference evidence="8 10" key="2">
    <citation type="submission" date="2020-02" db="EMBL/GenBank/DDBJ databases">
        <title>Genome sequence of Parvularcula flava strain NH6-79.</title>
        <authorList>
            <person name="Abdul Karim M.H."/>
            <person name="Lam M.Q."/>
            <person name="Chen S.J."/>
            <person name="Yahya A."/>
            <person name="Shahir S."/>
            <person name="Shamsir M.S."/>
            <person name="Chong C.S."/>
        </authorList>
    </citation>
    <scope>NUCLEOTIDE SEQUENCE [LARGE SCALE GENOMIC DNA]</scope>
    <source>
        <strain evidence="8 10">NH6-79</strain>
    </source>
</reference>
<keyword evidence="3 5" id="KW-1133">Transmembrane helix</keyword>
<evidence type="ECO:0000256" key="1">
    <source>
        <dbReference type="ARBA" id="ARBA00004141"/>
    </source>
</evidence>
<dbReference type="InterPro" id="IPR010432">
    <property type="entry name" value="RDD"/>
</dbReference>
<name>A0A8J3A3K1_9PROT</name>
<evidence type="ECO:0000256" key="5">
    <source>
        <dbReference type="SAM" id="Phobius"/>
    </source>
</evidence>
<keyword evidence="4 5" id="KW-0472">Membrane</keyword>
<feature type="transmembrane region" description="Helical" evidence="5">
    <location>
        <begin position="135"/>
        <end position="157"/>
    </location>
</feature>
<evidence type="ECO:0000313" key="7">
    <source>
        <dbReference type="EMBL" id="GGH97168.1"/>
    </source>
</evidence>
<dbReference type="EMBL" id="VCJR02000002">
    <property type="protein sequence ID" value="NHK28001.1"/>
    <property type="molecule type" value="Genomic_DNA"/>
</dbReference>
<reference evidence="7" key="3">
    <citation type="submission" date="2020-09" db="EMBL/GenBank/DDBJ databases">
        <authorList>
            <person name="Sun Q."/>
            <person name="Zhou Y."/>
        </authorList>
    </citation>
    <scope>NUCLEOTIDE SEQUENCE</scope>
    <source>
        <strain evidence="7">CGMCC 1.14984</strain>
    </source>
</reference>
<dbReference type="GO" id="GO:0016020">
    <property type="term" value="C:membrane"/>
    <property type="evidence" value="ECO:0007669"/>
    <property type="project" value="UniProtKB-SubCell"/>
</dbReference>
<evidence type="ECO:0000256" key="4">
    <source>
        <dbReference type="ARBA" id="ARBA00023136"/>
    </source>
</evidence>
<dbReference type="RefSeq" id="WP_155139635.1">
    <property type="nucleotide sequence ID" value="NZ_BMGZ01000002.1"/>
</dbReference>